<sequence>MKKQLYYNLNKCLFPSISGNDEVKRGILLQLFGGVAKTTHEIGDPSTAKSRFLKQGPDFSPRAVYTSAKASSASGVAIHEAMEQQTISLAKAGVRANARTSILAAANPA</sequence>
<dbReference type="GO" id="GO:0005634">
    <property type="term" value="C:nucleus"/>
    <property type="evidence" value="ECO:0007669"/>
    <property type="project" value="TreeGrafter"/>
</dbReference>
<reference evidence="4" key="2">
    <citation type="submission" date="2020-05" db="UniProtKB">
        <authorList>
            <consortium name="EnsemblMetazoa"/>
        </authorList>
    </citation>
    <scope>IDENTIFICATION</scope>
    <source>
        <strain evidence="4">IAEA</strain>
    </source>
</reference>
<dbReference type="PANTHER" id="PTHR11630">
    <property type="entry name" value="DNA REPLICATION LICENSING FACTOR MCM FAMILY MEMBER"/>
    <property type="match status" value="1"/>
</dbReference>
<dbReference type="VEuPathDB" id="VectorBase:GPAI032062"/>
<dbReference type="PANTHER" id="PTHR11630:SF43">
    <property type="entry name" value="DNA REPLICATION LICENSING FACTOR MCM6"/>
    <property type="match status" value="1"/>
</dbReference>
<dbReference type="GO" id="GO:0000727">
    <property type="term" value="P:double-strand break repair via break-induced replication"/>
    <property type="evidence" value="ECO:0007669"/>
    <property type="project" value="TreeGrafter"/>
</dbReference>
<protein>
    <recommendedName>
        <fullName evidence="3">MCM C-terminal AAA(+) ATPase domain-containing protein</fullName>
    </recommendedName>
</protein>
<name>A0A1B0A200_GLOPL</name>
<keyword evidence="5" id="KW-1185">Reference proteome</keyword>
<reference evidence="5" key="1">
    <citation type="submission" date="2014-03" db="EMBL/GenBank/DDBJ databases">
        <authorList>
            <person name="Aksoy S."/>
            <person name="Warren W."/>
            <person name="Wilson R.K."/>
        </authorList>
    </citation>
    <scope>NUCLEOTIDE SEQUENCE [LARGE SCALE GENOMIC DNA]</scope>
    <source>
        <strain evidence="5">IAEA</strain>
    </source>
</reference>
<dbReference type="GO" id="GO:0003697">
    <property type="term" value="F:single-stranded DNA binding"/>
    <property type="evidence" value="ECO:0007669"/>
    <property type="project" value="TreeGrafter"/>
</dbReference>
<dbReference type="InterPro" id="IPR027417">
    <property type="entry name" value="P-loop_NTPase"/>
</dbReference>
<dbReference type="InterPro" id="IPR031327">
    <property type="entry name" value="MCM"/>
</dbReference>
<dbReference type="GO" id="GO:1990518">
    <property type="term" value="F:single-stranded 3'-5' DNA helicase activity"/>
    <property type="evidence" value="ECO:0007669"/>
    <property type="project" value="TreeGrafter"/>
</dbReference>
<dbReference type="PROSITE" id="PS50051">
    <property type="entry name" value="MCM_2"/>
    <property type="match status" value="1"/>
</dbReference>
<organism evidence="4 5">
    <name type="scientific">Glossina pallidipes</name>
    <name type="common">Tsetse fly</name>
    <dbReference type="NCBI Taxonomy" id="7398"/>
    <lineage>
        <taxon>Eukaryota</taxon>
        <taxon>Metazoa</taxon>
        <taxon>Ecdysozoa</taxon>
        <taxon>Arthropoda</taxon>
        <taxon>Hexapoda</taxon>
        <taxon>Insecta</taxon>
        <taxon>Pterygota</taxon>
        <taxon>Neoptera</taxon>
        <taxon>Endopterygota</taxon>
        <taxon>Diptera</taxon>
        <taxon>Brachycera</taxon>
        <taxon>Muscomorpha</taxon>
        <taxon>Hippoboscoidea</taxon>
        <taxon>Glossinidae</taxon>
        <taxon>Glossina</taxon>
    </lineage>
</organism>
<dbReference type="Gene3D" id="3.40.50.300">
    <property type="entry name" value="P-loop containing nucleotide triphosphate hydrolases"/>
    <property type="match status" value="2"/>
</dbReference>
<dbReference type="GO" id="GO:0005524">
    <property type="term" value="F:ATP binding"/>
    <property type="evidence" value="ECO:0007669"/>
    <property type="project" value="UniProtKB-KW"/>
</dbReference>
<evidence type="ECO:0000256" key="1">
    <source>
        <dbReference type="ARBA" id="ARBA00022741"/>
    </source>
</evidence>
<dbReference type="AlphaFoldDB" id="A0A1B0A200"/>
<dbReference type="EnsemblMetazoa" id="GPAI032062-RA">
    <property type="protein sequence ID" value="GPAI032062-PA"/>
    <property type="gene ID" value="GPAI032062"/>
</dbReference>
<dbReference type="GO" id="GO:0042555">
    <property type="term" value="C:MCM complex"/>
    <property type="evidence" value="ECO:0007669"/>
    <property type="project" value="TreeGrafter"/>
</dbReference>
<dbReference type="STRING" id="7398.A0A1B0A200"/>
<dbReference type="GO" id="GO:1902969">
    <property type="term" value="P:mitotic DNA replication"/>
    <property type="evidence" value="ECO:0007669"/>
    <property type="project" value="TreeGrafter"/>
</dbReference>
<keyword evidence="1" id="KW-0547">Nucleotide-binding</keyword>
<evidence type="ECO:0000313" key="5">
    <source>
        <dbReference type="Proteomes" id="UP000092445"/>
    </source>
</evidence>
<dbReference type="InterPro" id="IPR001208">
    <property type="entry name" value="MCM_dom"/>
</dbReference>
<dbReference type="Proteomes" id="UP000092445">
    <property type="component" value="Unassembled WGS sequence"/>
</dbReference>
<proteinExistence type="predicted"/>
<evidence type="ECO:0000256" key="2">
    <source>
        <dbReference type="ARBA" id="ARBA00022840"/>
    </source>
</evidence>
<feature type="domain" description="MCM C-terminal AAA(+) ATPase" evidence="3">
    <location>
        <begin position="5"/>
        <end position="109"/>
    </location>
</feature>
<evidence type="ECO:0000259" key="3">
    <source>
        <dbReference type="PROSITE" id="PS50051"/>
    </source>
</evidence>
<dbReference type="Pfam" id="PF00493">
    <property type="entry name" value="MCM"/>
    <property type="match status" value="1"/>
</dbReference>
<evidence type="ECO:0000313" key="4">
    <source>
        <dbReference type="EnsemblMetazoa" id="GPAI032062-PA"/>
    </source>
</evidence>
<keyword evidence="2" id="KW-0067">ATP-binding</keyword>
<accession>A0A1B0A200</accession>